<evidence type="ECO:0000313" key="2">
    <source>
        <dbReference type="Proteomes" id="UP001472677"/>
    </source>
</evidence>
<name>A0ABR2DX16_9ROSI</name>
<comment type="caution">
    <text evidence="1">The sequence shown here is derived from an EMBL/GenBank/DDBJ whole genome shotgun (WGS) entry which is preliminary data.</text>
</comment>
<sequence>MDPKASSMAEMPEACEGAANPALHYMEMHGVASTMGGQPSLVWEKQIGWQFTDFGAVNLCERLPYRLAPDILKL</sequence>
<proteinExistence type="predicted"/>
<gene>
    <name evidence="1" type="ORF">V6N12_061435</name>
</gene>
<dbReference type="EMBL" id="JBBPBM010000021">
    <property type="protein sequence ID" value="KAK8548523.1"/>
    <property type="molecule type" value="Genomic_DNA"/>
</dbReference>
<evidence type="ECO:0000313" key="1">
    <source>
        <dbReference type="EMBL" id="KAK8548523.1"/>
    </source>
</evidence>
<dbReference type="Proteomes" id="UP001472677">
    <property type="component" value="Unassembled WGS sequence"/>
</dbReference>
<protein>
    <submittedName>
        <fullName evidence="1">Uncharacterized protein</fullName>
    </submittedName>
</protein>
<keyword evidence="2" id="KW-1185">Reference proteome</keyword>
<accession>A0ABR2DX16</accession>
<organism evidence="1 2">
    <name type="scientific">Hibiscus sabdariffa</name>
    <name type="common">roselle</name>
    <dbReference type="NCBI Taxonomy" id="183260"/>
    <lineage>
        <taxon>Eukaryota</taxon>
        <taxon>Viridiplantae</taxon>
        <taxon>Streptophyta</taxon>
        <taxon>Embryophyta</taxon>
        <taxon>Tracheophyta</taxon>
        <taxon>Spermatophyta</taxon>
        <taxon>Magnoliopsida</taxon>
        <taxon>eudicotyledons</taxon>
        <taxon>Gunneridae</taxon>
        <taxon>Pentapetalae</taxon>
        <taxon>rosids</taxon>
        <taxon>malvids</taxon>
        <taxon>Malvales</taxon>
        <taxon>Malvaceae</taxon>
        <taxon>Malvoideae</taxon>
        <taxon>Hibiscus</taxon>
    </lineage>
</organism>
<reference evidence="1 2" key="1">
    <citation type="journal article" date="2024" name="G3 (Bethesda)">
        <title>Genome assembly of Hibiscus sabdariffa L. provides insights into metabolisms of medicinal natural products.</title>
        <authorList>
            <person name="Kim T."/>
        </authorList>
    </citation>
    <scope>NUCLEOTIDE SEQUENCE [LARGE SCALE GENOMIC DNA]</scope>
    <source>
        <strain evidence="1">TK-2024</strain>
        <tissue evidence="1">Old leaves</tissue>
    </source>
</reference>